<dbReference type="Proteomes" id="UP001259803">
    <property type="component" value="Unassembled WGS sequence"/>
</dbReference>
<dbReference type="InterPro" id="IPR050834">
    <property type="entry name" value="Glycosyltransf_2"/>
</dbReference>
<dbReference type="EC" id="2.4.-.-" evidence="2"/>
<evidence type="ECO:0000259" key="1">
    <source>
        <dbReference type="Pfam" id="PF00535"/>
    </source>
</evidence>
<protein>
    <submittedName>
        <fullName evidence="2">Glycosyltransferase family A protein</fullName>
        <ecNumber evidence="2">2.4.-.-</ecNumber>
    </submittedName>
</protein>
<feature type="domain" description="Glycosyltransferase 2-like" evidence="1">
    <location>
        <begin position="11"/>
        <end position="172"/>
    </location>
</feature>
<dbReference type="PANTHER" id="PTHR43685:SF2">
    <property type="entry name" value="GLYCOSYLTRANSFERASE 2-LIKE DOMAIN-CONTAINING PROTEIN"/>
    <property type="match status" value="1"/>
</dbReference>
<gene>
    <name evidence="2" type="ORF">RM533_04620</name>
</gene>
<name>A0ABU2ZGG1_9SPHN</name>
<dbReference type="Gene3D" id="3.90.550.10">
    <property type="entry name" value="Spore Coat Polysaccharide Biosynthesis Protein SpsA, Chain A"/>
    <property type="match status" value="1"/>
</dbReference>
<comment type="caution">
    <text evidence="2">The sequence shown here is derived from an EMBL/GenBank/DDBJ whole genome shotgun (WGS) entry which is preliminary data.</text>
</comment>
<dbReference type="EMBL" id="JAVRHS010000002">
    <property type="protein sequence ID" value="MDT0575461.1"/>
    <property type="molecule type" value="Genomic_DNA"/>
</dbReference>
<keyword evidence="3" id="KW-1185">Reference proteome</keyword>
<sequence>MSDARNPKVGVIVPMYNSAATIGEALISICAQSWQNLDIVVVDDGSEDGSSEIVAEHARRDPRIRMIKQRNCGVAAARNRGAAETDADILSFIDADDLWAPNKIEAQLAVSTDEQGLPNLVYCWFARTDQHGRAYKVGEQEIVEGDVLRRICRENFVGSGSSLLMARQIFDRVGGFDVSLQAANAQGCEDLLFLAIAARFFSFRVVPRYLLGYRLSHTSMSSDAASMLRSFRMVAQKMLAVEPAYKAEWDAHHDAFVLWLMRRAVTGGRIADARSIMKNLGPHHSSANAAMLPELLSIYTKSVAIPRSVKSFAQRSRIQKKRARYLDLVW</sequence>
<dbReference type="RefSeq" id="WP_311340020.1">
    <property type="nucleotide sequence ID" value="NZ_JAVRHS010000002.1"/>
</dbReference>
<reference evidence="2 3" key="1">
    <citation type="submission" date="2023-09" db="EMBL/GenBank/DDBJ databases">
        <authorList>
            <person name="Rey-Velasco X."/>
        </authorList>
    </citation>
    <scope>NUCLEOTIDE SEQUENCE [LARGE SCALE GENOMIC DNA]</scope>
    <source>
        <strain evidence="2 3">F390</strain>
    </source>
</reference>
<dbReference type="PANTHER" id="PTHR43685">
    <property type="entry name" value="GLYCOSYLTRANSFERASE"/>
    <property type="match status" value="1"/>
</dbReference>
<keyword evidence="2" id="KW-0808">Transferase</keyword>
<dbReference type="Pfam" id="PF00535">
    <property type="entry name" value="Glycos_transf_2"/>
    <property type="match status" value="1"/>
</dbReference>
<dbReference type="InterPro" id="IPR001173">
    <property type="entry name" value="Glyco_trans_2-like"/>
</dbReference>
<organism evidence="2 3">
    <name type="scientific">Croceicoccus esteveae</name>
    <dbReference type="NCBI Taxonomy" id="3075597"/>
    <lineage>
        <taxon>Bacteria</taxon>
        <taxon>Pseudomonadati</taxon>
        <taxon>Pseudomonadota</taxon>
        <taxon>Alphaproteobacteria</taxon>
        <taxon>Sphingomonadales</taxon>
        <taxon>Erythrobacteraceae</taxon>
        <taxon>Croceicoccus</taxon>
    </lineage>
</organism>
<keyword evidence="2" id="KW-0328">Glycosyltransferase</keyword>
<proteinExistence type="predicted"/>
<dbReference type="SUPFAM" id="SSF53448">
    <property type="entry name" value="Nucleotide-diphospho-sugar transferases"/>
    <property type="match status" value="1"/>
</dbReference>
<dbReference type="CDD" id="cd00761">
    <property type="entry name" value="Glyco_tranf_GTA_type"/>
    <property type="match status" value="1"/>
</dbReference>
<dbReference type="GO" id="GO:0016757">
    <property type="term" value="F:glycosyltransferase activity"/>
    <property type="evidence" value="ECO:0007669"/>
    <property type="project" value="UniProtKB-KW"/>
</dbReference>
<evidence type="ECO:0000313" key="2">
    <source>
        <dbReference type="EMBL" id="MDT0575461.1"/>
    </source>
</evidence>
<dbReference type="InterPro" id="IPR029044">
    <property type="entry name" value="Nucleotide-diphossugar_trans"/>
</dbReference>
<accession>A0ABU2ZGG1</accession>
<evidence type="ECO:0000313" key="3">
    <source>
        <dbReference type="Proteomes" id="UP001259803"/>
    </source>
</evidence>